<keyword evidence="5 10" id="KW-0858">Xylan degradation</keyword>
<dbReference type="PANTHER" id="PTHR46828:SF2">
    <property type="entry name" value="ENDO-1,4-BETA-XYLANASE A-RELATED"/>
    <property type="match status" value="1"/>
</dbReference>
<evidence type="ECO:0000256" key="4">
    <source>
        <dbReference type="ARBA" id="ARBA00012590"/>
    </source>
</evidence>
<name>A0A1Y1ZYP0_9PLEO</name>
<comment type="caution">
    <text evidence="13">The sequence shown here is derived from an EMBL/GenBank/DDBJ whole genome shotgun (WGS) entry which is preliminary data.</text>
</comment>
<evidence type="ECO:0000256" key="3">
    <source>
        <dbReference type="ARBA" id="ARBA00007792"/>
    </source>
</evidence>
<keyword evidence="14" id="KW-1185">Reference proteome</keyword>
<dbReference type="PROSITE" id="PS00777">
    <property type="entry name" value="GH11_2"/>
    <property type="match status" value="1"/>
</dbReference>
<keyword evidence="11" id="KW-0732">Signal</keyword>
<evidence type="ECO:0000259" key="12">
    <source>
        <dbReference type="PROSITE" id="PS51761"/>
    </source>
</evidence>
<feature type="active site" description="Nucleophile" evidence="10">
    <location>
        <position position="118"/>
    </location>
</feature>
<dbReference type="GO" id="GO:0031176">
    <property type="term" value="F:endo-1,4-beta-xylanase activity"/>
    <property type="evidence" value="ECO:0007669"/>
    <property type="project" value="UniProtKB-UniRule"/>
</dbReference>
<dbReference type="OrthoDB" id="2115822at2759"/>
<dbReference type="InterPro" id="IPR033119">
    <property type="entry name" value="GH11_AS_2"/>
</dbReference>
<comment type="catalytic activity">
    <reaction evidence="1 10">
        <text>Endohydrolysis of (1-&gt;4)-beta-D-xylosidic linkages in xylans.</text>
        <dbReference type="EC" id="3.2.1.8"/>
    </reaction>
</comment>
<dbReference type="Gene3D" id="2.60.120.180">
    <property type="match status" value="1"/>
</dbReference>
<keyword evidence="7 10" id="KW-0119">Carbohydrate metabolism</keyword>
<feature type="active site" description="Proton donor" evidence="10">
    <location>
        <position position="205"/>
    </location>
</feature>
<evidence type="ECO:0000256" key="1">
    <source>
        <dbReference type="ARBA" id="ARBA00000681"/>
    </source>
</evidence>
<evidence type="ECO:0000256" key="5">
    <source>
        <dbReference type="ARBA" id="ARBA00022651"/>
    </source>
</evidence>
<dbReference type="InterPro" id="IPR001137">
    <property type="entry name" value="Glyco_hydro_11"/>
</dbReference>
<evidence type="ECO:0000256" key="9">
    <source>
        <dbReference type="ARBA" id="ARBA00023326"/>
    </source>
</evidence>
<feature type="domain" description="GH11" evidence="12">
    <location>
        <begin position="35"/>
        <end position="218"/>
    </location>
</feature>
<dbReference type="AlphaFoldDB" id="A0A1Y1ZYP0"/>
<evidence type="ECO:0000256" key="11">
    <source>
        <dbReference type="SAM" id="SignalP"/>
    </source>
</evidence>
<evidence type="ECO:0000313" key="14">
    <source>
        <dbReference type="Proteomes" id="UP000193144"/>
    </source>
</evidence>
<dbReference type="PANTHER" id="PTHR46828">
    <property type="entry name" value="ENDO-1,4-BETA-XYLANASE A-RELATED"/>
    <property type="match status" value="1"/>
</dbReference>
<protein>
    <recommendedName>
        <fullName evidence="4 10">endo-1,4-beta-xylanase</fullName>
        <ecNumber evidence="4 10">3.2.1.8</ecNumber>
    </recommendedName>
</protein>
<evidence type="ECO:0000256" key="8">
    <source>
        <dbReference type="ARBA" id="ARBA00023295"/>
    </source>
</evidence>
<dbReference type="EMBL" id="MCFA01000026">
    <property type="protein sequence ID" value="ORY15300.1"/>
    <property type="molecule type" value="Genomic_DNA"/>
</dbReference>
<dbReference type="PROSITE" id="PS51761">
    <property type="entry name" value="GH11_3"/>
    <property type="match status" value="1"/>
</dbReference>
<evidence type="ECO:0000256" key="6">
    <source>
        <dbReference type="ARBA" id="ARBA00022801"/>
    </source>
</evidence>
<accession>A0A1Y1ZYP0</accession>
<evidence type="ECO:0000313" key="13">
    <source>
        <dbReference type="EMBL" id="ORY15300.1"/>
    </source>
</evidence>
<dbReference type="InterPro" id="IPR033123">
    <property type="entry name" value="GH11_dom"/>
</dbReference>
<dbReference type="InterPro" id="IPR013319">
    <property type="entry name" value="GH11/12"/>
</dbReference>
<feature type="chain" id="PRO_5010996503" description="endo-1,4-beta-xylanase" evidence="11">
    <location>
        <begin position="19"/>
        <end position="246"/>
    </location>
</feature>
<dbReference type="GO" id="GO:0045493">
    <property type="term" value="P:xylan catabolic process"/>
    <property type="evidence" value="ECO:0007669"/>
    <property type="project" value="UniProtKB-UniRule"/>
</dbReference>
<dbReference type="GO" id="GO:0030246">
    <property type="term" value="F:carbohydrate binding"/>
    <property type="evidence" value="ECO:0007669"/>
    <property type="project" value="UniProtKB-KW"/>
</dbReference>
<dbReference type="EC" id="3.2.1.8" evidence="4 10"/>
<gene>
    <name evidence="13" type="ORF">BCR34DRAFT_622940</name>
</gene>
<evidence type="ECO:0000256" key="10">
    <source>
        <dbReference type="PROSITE-ProRule" id="PRU01097"/>
    </source>
</evidence>
<sequence>MSFTSVVVAAAVALGAIAAPADPQLGSAAHNLVKRTTPNSSGCSDGFWYQFWSEGGGGQVTYTNKAGGEYSVTWNNCKDFTSGKGWRNATGRTIKYSGSFSLGSNSYLAVYTWSQRGETYILENYGGYNPGTAGGQHKGTLTSDGRTYDIYRVDRGNGYMQFWSIRQGKRSSGIVTTKNHYDKYNSLGLVFDPAKNATYQILSTEGYGSTGNADLTVAEILNIQMKTFYGYLLSFQARCGLNITLL</sequence>
<keyword evidence="8 10" id="KW-0326">Glycosidase</keyword>
<evidence type="ECO:0000256" key="7">
    <source>
        <dbReference type="ARBA" id="ARBA00023277"/>
    </source>
</evidence>
<organism evidence="13 14">
    <name type="scientific">Clohesyomyces aquaticus</name>
    <dbReference type="NCBI Taxonomy" id="1231657"/>
    <lineage>
        <taxon>Eukaryota</taxon>
        <taxon>Fungi</taxon>
        <taxon>Dikarya</taxon>
        <taxon>Ascomycota</taxon>
        <taxon>Pezizomycotina</taxon>
        <taxon>Dothideomycetes</taxon>
        <taxon>Pleosporomycetidae</taxon>
        <taxon>Pleosporales</taxon>
        <taxon>Lindgomycetaceae</taxon>
        <taxon>Clohesyomyces</taxon>
    </lineage>
</organism>
<feature type="signal peptide" evidence="11">
    <location>
        <begin position="1"/>
        <end position="18"/>
    </location>
</feature>
<evidence type="ECO:0000256" key="2">
    <source>
        <dbReference type="ARBA" id="ARBA00004851"/>
    </source>
</evidence>
<proteinExistence type="inferred from homology"/>
<dbReference type="InterPro" id="IPR013320">
    <property type="entry name" value="ConA-like_dom_sf"/>
</dbReference>
<comment type="similarity">
    <text evidence="3 10">Belongs to the glycosyl hydrolase 11 (cellulase G) family.</text>
</comment>
<keyword evidence="9 10" id="KW-0624">Polysaccharide degradation</keyword>
<dbReference type="Proteomes" id="UP000193144">
    <property type="component" value="Unassembled WGS sequence"/>
</dbReference>
<keyword evidence="6 10" id="KW-0378">Hydrolase</keyword>
<comment type="pathway">
    <text evidence="2 10">Glycan degradation; xylan degradation.</text>
</comment>
<dbReference type="UniPathway" id="UPA00114"/>
<dbReference type="SUPFAM" id="SSF49899">
    <property type="entry name" value="Concanavalin A-like lectins/glucanases"/>
    <property type="match status" value="1"/>
</dbReference>
<dbReference type="Pfam" id="PF00457">
    <property type="entry name" value="Glyco_hydro_11"/>
    <property type="match status" value="1"/>
</dbReference>
<reference evidence="13 14" key="1">
    <citation type="submission" date="2016-07" db="EMBL/GenBank/DDBJ databases">
        <title>Pervasive Adenine N6-methylation of Active Genes in Fungi.</title>
        <authorList>
            <consortium name="DOE Joint Genome Institute"/>
            <person name="Mondo S.J."/>
            <person name="Dannebaum R.O."/>
            <person name="Kuo R.C."/>
            <person name="Labutti K."/>
            <person name="Haridas S."/>
            <person name="Kuo A."/>
            <person name="Salamov A."/>
            <person name="Ahrendt S.R."/>
            <person name="Lipzen A."/>
            <person name="Sullivan W."/>
            <person name="Andreopoulos W.B."/>
            <person name="Clum A."/>
            <person name="Lindquist E."/>
            <person name="Daum C."/>
            <person name="Ramamoorthy G.K."/>
            <person name="Gryganskyi A."/>
            <person name="Culley D."/>
            <person name="Magnuson J.K."/>
            <person name="James T.Y."/>
            <person name="O'Malley M.A."/>
            <person name="Stajich J.E."/>
            <person name="Spatafora J.W."/>
            <person name="Visel A."/>
            <person name="Grigoriev I.V."/>
        </authorList>
    </citation>
    <scope>NUCLEOTIDE SEQUENCE [LARGE SCALE GENOMIC DNA]</scope>
    <source>
        <strain evidence="13 14">CBS 115471</strain>
    </source>
</reference>
<keyword evidence="13" id="KW-0430">Lectin</keyword>